<gene>
    <name evidence="2" type="ORF">CDL12_19715</name>
</gene>
<dbReference type="Proteomes" id="UP000231279">
    <property type="component" value="Unassembled WGS sequence"/>
</dbReference>
<keyword evidence="3" id="KW-1185">Reference proteome</keyword>
<evidence type="ECO:0000313" key="2">
    <source>
        <dbReference type="EMBL" id="PIN07720.1"/>
    </source>
</evidence>
<protein>
    <submittedName>
        <fullName evidence="2">Uncharacterized protein</fullName>
    </submittedName>
</protein>
<evidence type="ECO:0000256" key="1">
    <source>
        <dbReference type="SAM" id="MobiDB-lite"/>
    </source>
</evidence>
<sequence>MSSYAVVRMPSSPSPVVLPFVAQPSHLTTTSGVDNRSIDNDARESLPPSPSLGDRILLILEGKKRYVSSNEDTKLLTQIIKNRKYVTWDP</sequence>
<feature type="region of interest" description="Disordered" evidence="1">
    <location>
        <begin position="28"/>
        <end position="51"/>
    </location>
</feature>
<dbReference type="EMBL" id="NKXS01004006">
    <property type="protein sequence ID" value="PIN07720.1"/>
    <property type="molecule type" value="Genomic_DNA"/>
</dbReference>
<proteinExistence type="predicted"/>
<reference evidence="3" key="1">
    <citation type="journal article" date="2018" name="Gigascience">
        <title>Genome assembly of the Pink Ipe (Handroanthus impetiginosus, Bignoniaceae), a highly valued, ecologically keystone Neotropical timber forest tree.</title>
        <authorList>
            <person name="Silva-Junior O.B."/>
            <person name="Grattapaglia D."/>
            <person name="Novaes E."/>
            <person name="Collevatti R.G."/>
        </authorList>
    </citation>
    <scope>NUCLEOTIDE SEQUENCE [LARGE SCALE GENOMIC DNA]</scope>
    <source>
        <strain evidence="3">cv. UFG-1</strain>
    </source>
</reference>
<name>A0A2G9GRT6_9LAMI</name>
<evidence type="ECO:0000313" key="3">
    <source>
        <dbReference type="Proteomes" id="UP000231279"/>
    </source>
</evidence>
<accession>A0A2G9GRT6</accession>
<dbReference type="AlphaFoldDB" id="A0A2G9GRT6"/>
<organism evidence="2 3">
    <name type="scientific">Handroanthus impetiginosus</name>
    <dbReference type="NCBI Taxonomy" id="429701"/>
    <lineage>
        <taxon>Eukaryota</taxon>
        <taxon>Viridiplantae</taxon>
        <taxon>Streptophyta</taxon>
        <taxon>Embryophyta</taxon>
        <taxon>Tracheophyta</taxon>
        <taxon>Spermatophyta</taxon>
        <taxon>Magnoliopsida</taxon>
        <taxon>eudicotyledons</taxon>
        <taxon>Gunneridae</taxon>
        <taxon>Pentapetalae</taxon>
        <taxon>asterids</taxon>
        <taxon>lamiids</taxon>
        <taxon>Lamiales</taxon>
        <taxon>Bignoniaceae</taxon>
        <taxon>Crescentiina</taxon>
        <taxon>Tabebuia alliance</taxon>
        <taxon>Handroanthus</taxon>
    </lineage>
</organism>
<comment type="caution">
    <text evidence="2">The sequence shown here is derived from an EMBL/GenBank/DDBJ whole genome shotgun (WGS) entry which is preliminary data.</text>
</comment>